<proteinExistence type="predicted"/>
<dbReference type="InterPro" id="IPR005358">
    <property type="entry name" value="Puta_zinc/iron-chelating_dom"/>
</dbReference>
<dbReference type="RefSeq" id="WP_147663349.1">
    <property type="nucleotide sequence ID" value="NZ_CP042905.2"/>
</dbReference>
<dbReference type="AlphaFoldDB" id="A0A5B9DCJ1"/>
<dbReference type="EMBL" id="CP042905">
    <property type="protein sequence ID" value="QEE16473.1"/>
    <property type="molecule type" value="Genomic_DNA"/>
</dbReference>
<reference evidence="2 3" key="1">
    <citation type="journal article" date="2020" name="Nature">
        <title>Isolation of an archaeon at the prokaryote-eukaryote interface.</title>
        <authorList>
            <person name="Imachi H."/>
            <person name="Nobu M.K."/>
            <person name="Nakahara N."/>
            <person name="Morono Y."/>
            <person name="Ogawara M."/>
            <person name="Takaki Y."/>
            <person name="Takano Y."/>
            <person name="Uematsu K."/>
            <person name="Ikuta T."/>
            <person name="Ito M."/>
            <person name="Matsui Y."/>
            <person name="Miyazaki M."/>
            <person name="Murata K."/>
            <person name="Saito Y."/>
            <person name="Sakai S."/>
            <person name="Song C."/>
            <person name="Tasumi E."/>
            <person name="Yamanaka Y."/>
            <person name="Yamaguchi T."/>
            <person name="Kamagata Y."/>
            <person name="Tamaki H."/>
            <person name="Takai K."/>
        </authorList>
    </citation>
    <scope>NUCLEOTIDE SEQUENCE [LARGE SCALE GENOMIC DNA]</scope>
    <source>
        <strain evidence="2 3">MK-D1</strain>
    </source>
</reference>
<evidence type="ECO:0000313" key="2">
    <source>
        <dbReference type="EMBL" id="QEE16473.1"/>
    </source>
</evidence>
<keyword evidence="3" id="KW-1185">Reference proteome</keyword>
<accession>A0A5B9DCJ1</accession>
<evidence type="ECO:0000313" key="3">
    <source>
        <dbReference type="Proteomes" id="UP000321408"/>
    </source>
</evidence>
<organism evidence="2 3">
    <name type="scientific">Promethearchaeum syntrophicum</name>
    <dbReference type="NCBI Taxonomy" id="2594042"/>
    <lineage>
        <taxon>Archaea</taxon>
        <taxon>Promethearchaeati</taxon>
        <taxon>Promethearchaeota</taxon>
        <taxon>Promethearchaeia</taxon>
        <taxon>Promethearchaeales</taxon>
        <taxon>Promethearchaeaceae</taxon>
        <taxon>Promethearchaeum</taxon>
    </lineage>
</organism>
<dbReference type="OrthoDB" id="36424at2157"/>
<dbReference type="Proteomes" id="UP000321408">
    <property type="component" value="Chromosome"/>
</dbReference>
<dbReference type="Pfam" id="PF03692">
    <property type="entry name" value="CxxCxxCC"/>
    <property type="match status" value="1"/>
</dbReference>
<reference evidence="2 3" key="2">
    <citation type="journal article" date="2024" name="Int. J. Syst. Evol. Microbiol.">
        <title>Promethearchaeum syntrophicum gen. nov., sp. nov., an anaerobic, obligately syntrophic archaeon, the first isolate of the lineage 'Asgard' archaea, and proposal of the new archaeal phylum Promethearchaeota phyl. nov. and kingdom Promethearchaeati regn. nov.</title>
        <authorList>
            <person name="Imachi H."/>
            <person name="Nobu M.K."/>
            <person name="Kato S."/>
            <person name="Takaki Y."/>
            <person name="Miyazaki M."/>
            <person name="Miyata M."/>
            <person name="Ogawara M."/>
            <person name="Saito Y."/>
            <person name="Sakai S."/>
            <person name="Tahara Y.O."/>
            <person name="Takano Y."/>
            <person name="Tasumi E."/>
            <person name="Uematsu K."/>
            <person name="Yoshimura T."/>
            <person name="Itoh T."/>
            <person name="Ohkuma M."/>
            <person name="Takai K."/>
        </authorList>
    </citation>
    <scope>NUCLEOTIDE SEQUENCE [LARGE SCALE GENOMIC DNA]</scope>
    <source>
        <strain evidence="2 3">MK-D1</strain>
    </source>
</reference>
<dbReference type="GeneID" id="41330291"/>
<feature type="region of interest" description="Disordered" evidence="1">
    <location>
        <begin position="209"/>
        <end position="235"/>
    </location>
</feature>
<dbReference type="GO" id="GO:0032259">
    <property type="term" value="P:methylation"/>
    <property type="evidence" value="ECO:0007669"/>
    <property type="project" value="UniProtKB-KW"/>
</dbReference>
<gene>
    <name evidence="2" type="ORF">DSAG12_02303</name>
</gene>
<dbReference type="KEGG" id="psyt:DSAG12_02303"/>
<dbReference type="PANTHER" id="PTHR35866:SF1">
    <property type="entry name" value="YKGJ FAMILY CYSTEINE CLUSTER PROTEIN"/>
    <property type="match status" value="1"/>
</dbReference>
<dbReference type="PANTHER" id="PTHR35866">
    <property type="entry name" value="PUTATIVE-RELATED"/>
    <property type="match status" value="1"/>
</dbReference>
<evidence type="ECO:0000256" key="1">
    <source>
        <dbReference type="SAM" id="MobiDB-lite"/>
    </source>
</evidence>
<sequence>MENGEIDLQPPYHFKCIQCGNCCSDKNTIVNLTYSDILRIQWEKKLDFQGLLDIVGFYIFDEPITDEQKEKMVLPHIETQNGQAFLGLRKNDEGSCIFLDKNKKCKIYKARPDICRTFPFHFHSIPHKDQMEKMNVTINYAAKAMEFCPGIKKSSPVIDNARWMIVGKLTLENIIRDAIFIKRWNEAVKSNKVQPIAENYLKIITDFSQSPKKSQKKTGKKNLSYKQRIRKKIPK</sequence>
<protein>
    <submittedName>
        <fullName evidence="2">YkgJ family cysteine cluster protein</fullName>
    </submittedName>
</protein>
<dbReference type="GO" id="GO:0008168">
    <property type="term" value="F:methyltransferase activity"/>
    <property type="evidence" value="ECO:0007669"/>
    <property type="project" value="UniProtKB-KW"/>
</dbReference>
<name>A0A5B9DCJ1_9ARCH</name>